<evidence type="ECO:0000313" key="3">
    <source>
        <dbReference type="Proteomes" id="UP000233556"/>
    </source>
</evidence>
<keyword evidence="3" id="KW-1185">Reference proteome</keyword>
<gene>
    <name evidence="2" type="ORF">llap_1253</name>
</gene>
<protein>
    <submittedName>
        <fullName evidence="2">Uncharacterized protein</fullName>
    </submittedName>
</protein>
<reference evidence="3" key="1">
    <citation type="submission" date="2017-11" db="EMBL/GenBank/DDBJ databases">
        <authorList>
            <person name="Lima N.C."/>
            <person name="Parody-Merino A.M."/>
            <person name="Battley P.F."/>
            <person name="Fidler A.E."/>
            <person name="Prosdocimi F."/>
        </authorList>
    </citation>
    <scope>NUCLEOTIDE SEQUENCE [LARGE SCALE GENOMIC DNA]</scope>
</reference>
<dbReference type="Proteomes" id="UP000233556">
    <property type="component" value="Unassembled WGS sequence"/>
</dbReference>
<evidence type="ECO:0000313" key="2">
    <source>
        <dbReference type="EMBL" id="PKU48421.1"/>
    </source>
</evidence>
<dbReference type="AlphaFoldDB" id="A0A2I0UQV9"/>
<dbReference type="EMBL" id="KZ505653">
    <property type="protein sequence ID" value="PKU48421.1"/>
    <property type="molecule type" value="Genomic_DNA"/>
</dbReference>
<accession>A0A2I0UQV9</accession>
<feature type="region of interest" description="Disordered" evidence="1">
    <location>
        <begin position="1"/>
        <end position="24"/>
    </location>
</feature>
<sequence>MRSAAGGRKEKPPGGKPQPRHGHDVTIKQEIPLNKNIFGVSLVGMFQRKSKQALGELFNVEIVAGNVLVARKGKVREEAVEYSDI</sequence>
<evidence type="ECO:0000256" key="1">
    <source>
        <dbReference type="SAM" id="MobiDB-lite"/>
    </source>
</evidence>
<reference evidence="3" key="2">
    <citation type="submission" date="2017-12" db="EMBL/GenBank/DDBJ databases">
        <title>Genome sequence of the Bar-tailed Godwit (Limosa lapponica baueri).</title>
        <authorList>
            <person name="Lima N.C.B."/>
            <person name="Parody-Merino A.M."/>
            <person name="Battley P.F."/>
            <person name="Fidler A.E."/>
            <person name="Prosdocimi F."/>
        </authorList>
    </citation>
    <scope>NUCLEOTIDE SEQUENCE [LARGE SCALE GENOMIC DNA]</scope>
</reference>
<proteinExistence type="predicted"/>
<dbReference type="OrthoDB" id="10466774at2759"/>
<name>A0A2I0UQV9_LIMLA</name>
<organism evidence="2 3">
    <name type="scientific">Limosa lapponica baueri</name>
    <dbReference type="NCBI Taxonomy" id="1758121"/>
    <lineage>
        <taxon>Eukaryota</taxon>
        <taxon>Metazoa</taxon>
        <taxon>Chordata</taxon>
        <taxon>Craniata</taxon>
        <taxon>Vertebrata</taxon>
        <taxon>Euteleostomi</taxon>
        <taxon>Archelosauria</taxon>
        <taxon>Archosauria</taxon>
        <taxon>Dinosauria</taxon>
        <taxon>Saurischia</taxon>
        <taxon>Theropoda</taxon>
        <taxon>Coelurosauria</taxon>
        <taxon>Aves</taxon>
        <taxon>Neognathae</taxon>
        <taxon>Neoaves</taxon>
        <taxon>Charadriiformes</taxon>
        <taxon>Scolopacidae</taxon>
        <taxon>Limosa</taxon>
    </lineage>
</organism>